<feature type="region of interest" description="Disordered" evidence="1">
    <location>
        <begin position="136"/>
        <end position="158"/>
    </location>
</feature>
<feature type="compositionally biased region" description="Basic and acidic residues" evidence="1">
    <location>
        <begin position="148"/>
        <end position="157"/>
    </location>
</feature>
<name>A0A8K0NLS9_9TREE</name>
<proteinExistence type="predicted"/>
<dbReference type="AlphaFoldDB" id="A0A8K0NLS9"/>
<reference evidence="2" key="1">
    <citation type="submission" date="2020-04" db="EMBL/GenBank/DDBJ databases">
        <title>Analysis of mating type loci in Filobasidium floriforme.</title>
        <authorList>
            <person name="Nowrousian M."/>
        </authorList>
    </citation>
    <scope>NUCLEOTIDE SEQUENCE</scope>
    <source>
        <strain evidence="2">CBS 6242</strain>
    </source>
</reference>
<dbReference type="EMBL" id="JABELV010000261">
    <property type="protein sequence ID" value="KAG7527586.1"/>
    <property type="molecule type" value="Genomic_DNA"/>
</dbReference>
<organism evidence="2 3">
    <name type="scientific">Filobasidium floriforme</name>
    <dbReference type="NCBI Taxonomy" id="5210"/>
    <lineage>
        <taxon>Eukaryota</taxon>
        <taxon>Fungi</taxon>
        <taxon>Dikarya</taxon>
        <taxon>Basidiomycota</taxon>
        <taxon>Agaricomycotina</taxon>
        <taxon>Tremellomycetes</taxon>
        <taxon>Filobasidiales</taxon>
        <taxon>Filobasidiaceae</taxon>
        <taxon>Filobasidium</taxon>
    </lineage>
</organism>
<feature type="region of interest" description="Disordered" evidence="1">
    <location>
        <begin position="198"/>
        <end position="221"/>
    </location>
</feature>
<feature type="region of interest" description="Disordered" evidence="1">
    <location>
        <begin position="98"/>
        <end position="118"/>
    </location>
</feature>
<dbReference type="Proteomes" id="UP000812966">
    <property type="component" value="Unassembled WGS sequence"/>
</dbReference>
<keyword evidence="3" id="KW-1185">Reference proteome</keyword>
<protein>
    <submittedName>
        <fullName evidence="2">Uncharacterized protein</fullName>
    </submittedName>
</protein>
<gene>
    <name evidence="2" type="ORF">FFLO_06792</name>
</gene>
<evidence type="ECO:0000313" key="3">
    <source>
        <dbReference type="Proteomes" id="UP000812966"/>
    </source>
</evidence>
<evidence type="ECO:0000256" key="1">
    <source>
        <dbReference type="SAM" id="MobiDB-lite"/>
    </source>
</evidence>
<evidence type="ECO:0000313" key="2">
    <source>
        <dbReference type="EMBL" id="KAG7527586.1"/>
    </source>
</evidence>
<sequence length="221" mass="24476">MQRASAGNANTFRCRGEFPAACFTPRCLDQIDAISIFPTLSWLALLRSLGIIALNTLGTIIDYLSGVATRILIDRHYIYLFEHAARFISSARRRSVRAEVSRADQDRTSSQDGRDNRLSEQARRLLESDTGEGQALNISAIYPSPEPTRTDPHKHESLSISPYTSKIDLEPSHRIRFVFSISSSPCFPSSGLAELTGGATGSAMPRSMNRTSTADRRIDLR</sequence>
<comment type="caution">
    <text evidence="2">The sequence shown here is derived from an EMBL/GenBank/DDBJ whole genome shotgun (WGS) entry which is preliminary data.</text>
</comment>
<accession>A0A8K0NLS9</accession>